<evidence type="ECO:0000313" key="3">
    <source>
        <dbReference type="EMBL" id="AGI71005.1"/>
    </source>
</evidence>
<evidence type="ECO:0000256" key="1">
    <source>
        <dbReference type="ARBA" id="ARBA00004613"/>
    </source>
</evidence>
<dbReference type="AlphaFoldDB" id="M9RMJ3"/>
<dbReference type="RefSeq" id="WP_015494232.1">
    <property type="nucleotide sequence ID" value="NC_020908.1"/>
</dbReference>
<dbReference type="STRING" id="391616.OA238_c07880"/>
<dbReference type="InterPro" id="IPR018511">
    <property type="entry name" value="Hemolysin-typ_Ca-bd_CS"/>
</dbReference>
<comment type="subcellular location">
    <subcellularLocation>
        <location evidence="1">Secreted</location>
    </subcellularLocation>
</comment>
<proteinExistence type="predicted"/>
<dbReference type="PANTHER" id="PTHR38340">
    <property type="entry name" value="S-LAYER PROTEIN"/>
    <property type="match status" value="1"/>
</dbReference>
<dbReference type="KEGG" id="oar:OA238_c07880"/>
<dbReference type="Pfam" id="PF00353">
    <property type="entry name" value="HemolysinCabind"/>
    <property type="match status" value="5"/>
</dbReference>
<dbReference type="PANTHER" id="PTHR38340:SF1">
    <property type="entry name" value="S-LAYER PROTEIN"/>
    <property type="match status" value="1"/>
</dbReference>
<sequence>MAEKATISLWGGSGADILIASTGLDQLDGGLDFDIAVFDGRSTEFVIDTSGESIVVRRGDDNATVINVERLQFDDGYLENDLIINHAPATGNPLIKGWVVIGEKLIVDTANVIDVDGIDETTISWQWRRDGSAIDGANDDEYILTPADVDAQIDVQLTFKNQFGDTSNALSQSVAVPLSGGVAITGTPIEGGVLTAVSILAYENGIGKLSYQWSRDGNDIDGATSANYSVTPTDVGGRISVTVSYTDDGGASESAISAQTAAVGSENDAPTVRVWIDGFAAQGKTLTASSSVEDIDGIGTLSYQWQRDGSQILGATAATYTLKASDVGTRITAVASYIDGKGTPESVTSAASDVVVTEVPGITVAGVRSSDSIDGGQGADNLSGGGGNDTLYGLGGDDQLNGGLGFDDMYGGSGNDVMIGLNGFDTLYGGSGDDNLKGNAGNDTLFGGDGADILNGGQGADVMHGDGDNDTIIGLGGADILYGGTGDDNLSGNAANDTVYGDGGNDVIQGGQGADDLFGGDGDDVISGADGFDTLFGGIGDDELNGNAGNDFINGGLGDDLLRGGTGADTFE</sequence>
<keyword evidence="4" id="KW-1185">Reference proteome</keyword>
<organism evidence="3 4">
    <name type="scientific">Octadecabacter arcticus 238</name>
    <dbReference type="NCBI Taxonomy" id="391616"/>
    <lineage>
        <taxon>Bacteria</taxon>
        <taxon>Pseudomonadati</taxon>
        <taxon>Pseudomonadota</taxon>
        <taxon>Alphaproteobacteria</taxon>
        <taxon>Rhodobacterales</taxon>
        <taxon>Roseobacteraceae</taxon>
        <taxon>Octadecabacter</taxon>
    </lineage>
</organism>
<evidence type="ECO:0000313" key="4">
    <source>
        <dbReference type="Proteomes" id="UP000004688"/>
    </source>
</evidence>
<dbReference type="InterPro" id="IPR011049">
    <property type="entry name" value="Serralysin-like_metalloprot_C"/>
</dbReference>
<dbReference type="Proteomes" id="UP000004688">
    <property type="component" value="Chromosome"/>
</dbReference>
<dbReference type="EMBL" id="CP003742">
    <property type="protein sequence ID" value="AGI71005.1"/>
    <property type="molecule type" value="Genomic_DNA"/>
</dbReference>
<reference evidence="3 4" key="1">
    <citation type="journal article" date="2013" name="PLoS ONE">
        <title>Poles Apart: Arctic and Antarctic Octadecabacter strains Share High Genome Plasticity and a New Type of Xanthorhodopsin.</title>
        <authorList>
            <person name="Vollmers J."/>
            <person name="Voget S."/>
            <person name="Dietrich S."/>
            <person name="Gollnow K."/>
            <person name="Smits M."/>
            <person name="Meyer K."/>
            <person name="Brinkhoff T."/>
            <person name="Simon M."/>
            <person name="Daniel R."/>
        </authorList>
    </citation>
    <scope>NUCLEOTIDE SEQUENCE [LARGE SCALE GENOMIC DNA]</scope>
    <source>
        <strain evidence="3 4">238</strain>
    </source>
</reference>
<dbReference type="InterPro" id="IPR001343">
    <property type="entry name" value="Hemolysn_Ca-bd"/>
</dbReference>
<keyword evidence="2" id="KW-0964">Secreted</keyword>
<dbReference type="PRINTS" id="PR00313">
    <property type="entry name" value="CABNDNGRPT"/>
</dbReference>
<name>M9RMJ3_9RHOB</name>
<dbReference type="Gene3D" id="2.150.10.10">
    <property type="entry name" value="Serralysin-like metalloprotease, C-terminal"/>
    <property type="match status" value="3"/>
</dbReference>
<dbReference type="GO" id="GO:0005576">
    <property type="term" value="C:extracellular region"/>
    <property type="evidence" value="ECO:0007669"/>
    <property type="project" value="UniProtKB-SubCell"/>
</dbReference>
<protein>
    <submittedName>
        <fullName evidence="3">Uncharacterized protein</fullName>
    </submittedName>
</protein>
<dbReference type="Gene3D" id="2.60.40.2700">
    <property type="match status" value="3"/>
</dbReference>
<gene>
    <name evidence="3" type="ORF">OA238_c07880</name>
</gene>
<dbReference type="GO" id="GO:0005509">
    <property type="term" value="F:calcium ion binding"/>
    <property type="evidence" value="ECO:0007669"/>
    <property type="project" value="InterPro"/>
</dbReference>
<dbReference type="eggNOG" id="COG2931">
    <property type="taxonomic scope" value="Bacteria"/>
</dbReference>
<dbReference type="OrthoDB" id="9342475at2"/>
<dbReference type="HOGENOM" id="CLU_476354_0_0_5"/>
<evidence type="ECO:0000256" key="2">
    <source>
        <dbReference type="ARBA" id="ARBA00022525"/>
    </source>
</evidence>
<dbReference type="PROSITE" id="PS00330">
    <property type="entry name" value="HEMOLYSIN_CALCIUM"/>
    <property type="match status" value="5"/>
</dbReference>
<dbReference type="SUPFAM" id="SSF51120">
    <property type="entry name" value="beta-Roll"/>
    <property type="match status" value="4"/>
</dbReference>
<dbReference type="InterPro" id="IPR050557">
    <property type="entry name" value="RTX_toxin/Mannuronan_C5-epim"/>
</dbReference>
<accession>M9RMJ3</accession>